<reference evidence="1 2" key="1">
    <citation type="journal article" date="2019" name="Sci. Rep.">
        <title>Comparative genomics of chytrid fungi reveal insights into the obligate biotrophic and pathogenic lifestyle of Synchytrium endobioticum.</title>
        <authorList>
            <person name="van de Vossenberg B.T.L.H."/>
            <person name="Warris S."/>
            <person name="Nguyen H.D.T."/>
            <person name="van Gent-Pelzer M.P.E."/>
            <person name="Joly D.L."/>
            <person name="van de Geest H.C."/>
            <person name="Bonants P.J.M."/>
            <person name="Smith D.S."/>
            <person name="Levesque C.A."/>
            <person name="van der Lee T.A.J."/>
        </authorList>
    </citation>
    <scope>NUCLEOTIDE SEQUENCE [LARGE SCALE GENOMIC DNA]</scope>
    <source>
        <strain evidence="1 2">CBS 675.73</strain>
    </source>
</reference>
<protein>
    <submittedName>
        <fullName evidence="1">Uncharacterized protein</fullName>
    </submittedName>
</protein>
<gene>
    <name evidence="1" type="ORF">CcCBS67573_g10470</name>
</gene>
<comment type="caution">
    <text evidence="1">The sequence shown here is derived from an EMBL/GenBank/DDBJ whole genome shotgun (WGS) entry which is preliminary data.</text>
</comment>
<evidence type="ECO:0000313" key="1">
    <source>
        <dbReference type="EMBL" id="TPX43074.1"/>
    </source>
</evidence>
<evidence type="ECO:0000313" key="2">
    <source>
        <dbReference type="Proteomes" id="UP000320333"/>
    </source>
</evidence>
<accession>A0A507CV51</accession>
<dbReference type="EMBL" id="QEAP01001586">
    <property type="protein sequence ID" value="TPX43074.1"/>
    <property type="molecule type" value="Genomic_DNA"/>
</dbReference>
<dbReference type="OrthoDB" id="2137190at2759"/>
<name>A0A507CV51_9FUNG</name>
<keyword evidence="2" id="KW-1185">Reference proteome</keyword>
<dbReference type="AlphaFoldDB" id="A0A507CV51"/>
<sequence length="243" mass="27714">AKLFEREQVASDAVRYGLGFPKVTEGSIYAIDLVEDAIFECLRCLVPFSDVADTLVSRLLRCPNPQMVGFMLEYLVAYAFVANLHPGSKDKIKTFAGSMVEYLESNAVQYQVFFPDHSCGPDILFKDRNTLYIIQVKFVDTIAKQKRTGACNTTDPQYFYCNRKTKAVIRGHEPRREAILPALANLRHERLLFLHTTTKKTVGVKGVKVITQKTHPKFFDELSQGIWGVLNRMRNEFNAKKLR</sequence>
<dbReference type="Proteomes" id="UP000320333">
    <property type="component" value="Unassembled WGS sequence"/>
</dbReference>
<organism evidence="1 2">
    <name type="scientific">Chytriomyces confervae</name>
    <dbReference type="NCBI Taxonomy" id="246404"/>
    <lineage>
        <taxon>Eukaryota</taxon>
        <taxon>Fungi</taxon>
        <taxon>Fungi incertae sedis</taxon>
        <taxon>Chytridiomycota</taxon>
        <taxon>Chytridiomycota incertae sedis</taxon>
        <taxon>Chytridiomycetes</taxon>
        <taxon>Chytridiales</taxon>
        <taxon>Chytriomycetaceae</taxon>
        <taxon>Chytriomyces</taxon>
    </lineage>
</organism>
<proteinExistence type="predicted"/>
<feature type="non-terminal residue" evidence="1">
    <location>
        <position position="1"/>
    </location>
</feature>